<dbReference type="PANTHER" id="PTHR11472">
    <property type="entry name" value="DNA REPAIR DEAD HELICASE RAD3/XP-D SUBFAMILY MEMBER"/>
    <property type="match status" value="1"/>
</dbReference>
<dbReference type="InterPro" id="IPR012337">
    <property type="entry name" value="RNaseH-like_sf"/>
</dbReference>
<keyword evidence="5 6" id="KW-0067">ATP-binding</keyword>
<dbReference type="InterPro" id="IPR006935">
    <property type="entry name" value="Helicase/UvrB_N"/>
</dbReference>
<feature type="binding site" evidence="6">
    <location>
        <begin position="283"/>
        <end position="290"/>
    </location>
    <ligand>
        <name>ATP</name>
        <dbReference type="ChEBI" id="CHEBI:30616"/>
    </ligand>
</feature>
<dbReference type="EC" id="3.1.-.-" evidence="6 7"/>
<dbReference type="InterPro" id="IPR036397">
    <property type="entry name" value="RNaseH_sf"/>
</dbReference>
<name>A0ABR8XRV8_9BACL</name>
<dbReference type="InterPro" id="IPR013520">
    <property type="entry name" value="Ribonucl_H"/>
</dbReference>
<keyword evidence="1 6" id="KW-0540">Nuclease</keyword>
<dbReference type="InterPro" id="IPR027417">
    <property type="entry name" value="P-loop_NTPase"/>
</dbReference>
<dbReference type="CDD" id="cd06127">
    <property type="entry name" value="DEDDh"/>
    <property type="match status" value="1"/>
</dbReference>
<dbReference type="Gene3D" id="3.30.420.10">
    <property type="entry name" value="Ribonuclease H-like superfamily/Ribonuclease H"/>
    <property type="match status" value="1"/>
</dbReference>
<evidence type="ECO:0000256" key="2">
    <source>
        <dbReference type="ARBA" id="ARBA00022741"/>
    </source>
</evidence>
<dbReference type="SMART" id="SM00479">
    <property type="entry name" value="EXOIII"/>
    <property type="match status" value="1"/>
</dbReference>
<evidence type="ECO:0000256" key="5">
    <source>
        <dbReference type="ARBA" id="ARBA00022840"/>
    </source>
</evidence>
<dbReference type="SUPFAM" id="SSF53098">
    <property type="entry name" value="Ribonuclease H-like"/>
    <property type="match status" value="1"/>
</dbReference>
<evidence type="ECO:0000256" key="4">
    <source>
        <dbReference type="ARBA" id="ARBA00022839"/>
    </source>
</evidence>
<dbReference type="Pfam" id="PF13307">
    <property type="entry name" value="Helicase_C_2"/>
    <property type="match status" value="1"/>
</dbReference>
<dbReference type="PANTHER" id="PTHR11472:SF34">
    <property type="entry name" value="REGULATOR OF TELOMERE ELONGATION HELICASE 1"/>
    <property type="match status" value="1"/>
</dbReference>
<evidence type="ECO:0000256" key="1">
    <source>
        <dbReference type="ARBA" id="ARBA00022722"/>
    </source>
</evidence>
<dbReference type="RefSeq" id="WP_191705143.1">
    <property type="nucleotide sequence ID" value="NZ_JACSPW010000020.1"/>
</dbReference>
<dbReference type="Gene3D" id="3.40.50.300">
    <property type="entry name" value="P-loop containing nucleotide triphosphate hydrolases"/>
    <property type="match status" value="2"/>
</dbReference>
<reference evidence="9 10" key="1">
    <citation type="submission" date="2020-08" db="EMBL/GenBank/DDBJ databases">
        <title>A Genomic Blueprint of the Chicken Gut Microbiome.</title>
        <authorList>
            <person name="Gilroy R."/>
            <person name="Ravi A."/>
            <person name="Getino M."/>
            <person name="Pursley I."/>
            <person name="Horton D.L."/>
            <person name="Alikhan N.-F."/>
            <person name="Baker D."/>
            <person name="Gharbi K."/>
            <person name="Hall N."/>
            <person name="Watson M."/>
            <person name="Adriaenssens E.M."/>
            <person name="Foster-Nyarko E."/>
            <person name="Jarju S."/>
            <person name="Secka A."/>
            <person name="Antonio M."/>
            <person name="Oren A."/>
            <person name="Chaudhuri R."/>
            <person name="La Ragione R.M."/>
            <person name="Hildebrand F."/>
            <person name="Pallen M.J."/>
        </authorList>
    </citation>
    <scope>NUCLEOTIDE SEQUENCE [LARGE SCALE GENOMIC DNA]</scope>
    <source>
        <strain evidence="9 10">Sa1YVA6</strain>
    </source>
</reference>
<dbReference type="InterPro" id="IPR006054">
    <property type="entry name" value="DnaQ"/>
</dbReference>
<dbReference type="InterPro" id="IPR014013">
    <property type="entry name" value="Helic_SF1/SF2_ATP-bd_DinG/Rad3"/>
</dbReference>
<dbReference type="NCBIfam" id="NF005981">
    <property type="entry name" value="PRK08074.1"/>
    <property type="match status" value="1"/>
</dbReference>
<dbReference type="GO" id="GO:0004386">
    <property type="term" value="F:helicase activity"/>
    <property type="evidence" value="ECO:0007669"/>
    <property type="project" value="UniProtKB-KW"/>
</dbReference>
<dbReference type="NCBIfam" id="TIGR01407">
    <property type="entry name" value="dinG_rel"/>
    <property type="match status" value="1"/>
</dbReference>
<dbReference type="Pfam" id="PF04851">
    <property type="entry name" value="ResIII"/>
    <property type="match status" value="1"/>
</dbReference>
<dbReference type="Pfam" id="PF00929">
    <property type="entry name" value="RNase_T"/>
    <property type="match status" value="1"/>
</dbReference>
<protein>
    <recommendedName>
        <fullName evidence="6 7">3'-5' exonuclease DinG</fullName>
        <ecNumber evidence="6 7">3.1.-.-</ecNumber>
    </recommendedName>
</protein>
<dbReference type="NCBIfam" id="TIGR00573">
    <property type="entry name" value="dnaq"/>
    <property type="match status" value="1"/>
</dbReference>
<dbReference type="SMART" id="SM00491">
    <property type="entry name" value="HELICc2"/>
    <property type="match status" value="1"/>
</dbReference>
<sequence>MNESQKYAIVDIETTGHSPANGDRMIQIAIVIMQDWNITKKYSTFIHPGKPIPLFIQDLTNITDEHVKDALPFEAHADYIYELLEDAVFVAHNTDFDLSFLQAEFQRAGLPKWYGKKIDTVELSKILFPMSLSYKLADLASDLNIPLESAHRADDDALATAYLLKYCWHELLSLPLVTLEQLHKRSFRLKTNLAQLFFDALVIKRNKALTDDTHVYFNKIAIRKMAPTPKGYNDELDYPQSTDDKLALLLKGISNFEVRPQQFRMMDSIWGALNNKAEHVIEASTGIGKTLGYLVPAIYYAKKTKQKIGISTYTSHLLDQLLQNEIPVLEQALGQPIKIALLKGMGNYIDIEKFEKQLKTLDDSYDQTFTLLQTLIWLAKTETGDLNELNVSGGGQLLIDKIRKTTLPKTTMPLYDFYSRAIQNSRQADIIITNHAMLLSDLVRNEQIFDSLGGWIIDEAHQFIQAAINQDEKIFTYMNWKYLFGQIGINEDEQLFYKIRRVALKKQLLNIQTLDQLEKRYIYMVQTFDTAMAELIREVKAVVSTQYKPLQKIELFISDLELPHEVFLKVSLTVQRWIDDARALIQQFSSGVEQMAPEHEYLIEQWQYIIGELMIKMSEWDEVFLQNDSNYSCWLELDRRSVPGSIQLYKKPIDVTATIGKLFDPIRSKSAVIWTSGTLTVPSNERFITSQLGIDSSISIEKLHADTSYYDGAEVYIVNDMPDIQTVSQSDYIEEVAHAVTNAVRMTDGRCFVLFTSQDMLRKTVDLIHESELLNDYMIFAQGVTSGSRMRLLKSFQKFNHSVLFGTNSFWEGVDVPGDGLAAVIVVRLPFSSPEDPSFKARANYITQQGRNSFTELALPEAIIRFKQGFGRLIRSSHDKGVFIVLDRRIETKSYGQQFIESLPPVSIQKLPLHSMVQSLGNWYNEKR</sequence>
<evidence type="ECO:0000313" key="9">
    <source>
        <dbReference type="EMBL" id="MBD8034646.1"/>
    </source>
</evidence>
<proteinExistence type="inferred from homology"/>
<dbReference type="Proteomes" id="UP000600565">
    <property type="component" value="Unassembled WGS sequence"/>
</dbReference>
<evidence type="ECO:0000259" key="8">
    <source>
        <dbReference type="PROSITE" id="PS51193"/>
    </source>
</evidence>
<keyword evidence="9" id="KW-0347">Helicase</keyword>
<feature type="short sequence motif" description="DEAH box" evidence="6">
    <location>
        <begin position="458"/>
        <end position="461"/>
    </location>
</feature>
<evidence type="ECO:0000256" key="3">
    <source>
        <dbReference type="ARBA" id="ARBA00022801"/>
    </source>
</evidence>
<evidence type="ECO:0000256" key="7">
    <source>
        <dbReference type="RuleBase" id="RU364106"/>
    </source>
</evidence>
<dbReference type="InterPro" id="IPR045028">
    <property type="entry name" value="DinG/Rad3-like"/>
</dbReference>
<gene>
    <name evidence="6 7 9" type="primary">dinG</name>
    <name evidence="9" type="ORF">H9632_16380</name>
</gene>
<dbReference type="PROSITE" id="PS51193">
    <property type="entry name" value="HELICASE_ATP_BIND_2"/>
    <property type="match status" value="1"/>
</dbReference>
<dbReference type="InterPro" id="IPR006310">
    <property type="entry name" value="DinG"/>
</dbReference>
<dbReference type="InterPro" id="IPR006555">
    <property type="entry name" value="ATP-dep_Helicase_C"/>
</dbReference>
<dbReference type="EMBL" id="JACSPW010000020">
    <property type="protein sequence ID" value="MBD8034646.1"/>
    <property type="molecule type" value="Genomic_DNA"/>
</dbReference>
<feature type="domain" description="Helicase ATP-binding" evidence="8">
    <location>
        <begin position="248"/>
        <end position="521"/>
    </location>
</feature>
<dbReference type="SUPFAM" id="SSF52540">
    <property type="entry name" value="P-loop containing nucleoside triphosphate hydrolases"/>
    <property type="match status" value="1"/>
</dbReference>
<keyword evidence="3 6" id="KW-0378">Hydrolase</keyword>
<dbReference type="HAMAP" id="MF_02206">
    <property type="entry name" value="DinG_exonucl"/>
    <property type="match status" value="1"/>
</dbReference>
<evidence type="ECO:0000313" key="10">
    <source>
        <dbReference type="Proteomes" id="UP000600565"/>
    </source>
</evidence>
<organism evidence="9 10">
    <name type="scientific">Solibacillus merdavium</name>
    <dbReference type="NCBI Taxonomy" id="2762218"/>
    <lineage>
        <taxon>Bacteria</taxon>
        <taxon>Bacillati</taxon>
        <taxon>Bacillota</taxon>
        <taxon>Bacilli</taxon>
        <taxon>Bacillales</taxon>
        <taxon>Caryophanaceae</taxon>
        <taxon>Solibacillus</taxon>
    </lineage>
</organism>
<comment type="similarity">
    <text evidence="6 7">Belongs to the helicase family. DinG subfamily. Type 2 sub-subfamily.</text>
</comment>
<accession>A0ABR8XRV8</accession>
<comment type="function">
    <text evidence="6 7">3'-5' exonuclease.</text>
</comment>
<comment type="caution">
    <text evidence="9">The sequence shown here is derived from an EMBL/GenBank/DDBJ whole genome shotgun (WGS) entry which is preliminary data.</text>
</comment>
<keyword evidence="10" id="KW-1185">Reference proteome</keyword>
<evidence type="ECO:0000256" key="6">
    <source>
        <dbReference type="HAMAP-Rule" id="MF_02206"/>
    </source>
</evidence>
<keyword evidence="2 6" id="KW-0547">Nucleotide-binding</keyword>
<keyword evidence="4 6" id="KW-0269">Exonuclease</keyword>